<gene>
    <name evidence="1" type="ORF">BJ212DRAFT_690677</name>
</gene>
<comment type="caution">
    <text evidence="1">The sequence shown here is derived from an EMBL/GenBank/DDBJ whole genome shotgun (WGS) entry which is preliminary data.</text>
</comment>
<evidence type="ECO:0000313" key="2">
    <source>
        <dbReference type="Proteomes" id="UP000807769"/>
    </source>
</evidence>
<dbReference type="AlphaFoldDB" id="A0A9P7EJQ7"/>
<sequence length="121" mass="13166">MIVTGLSLETLSILVVSVAALRALQLFLDFRRLLASIHHLPGYRTIMSSSNVLGRLLPSTPFFFVSNFCPFQSSTLCRTLRSKLETPSVSSASQASECPDVERTLISPPFPPAVLDALPFG</sequence>
<reference evidence="1" key="1">
    <citation type="journal article" date="2020" name="New Phytol.">
        <title>Comparative genomics reveals dynamic genome evolution in host specialist ectomycorrhizal fungi.</title>
        <authorList>
            <person name="Lofgren L.A."/>
            <person name="Nguyen N.H."/>
            <person name="Vilgalys R."/>
            <person name="Ruytinx J."/>
            <person name="Liao H.L."/>
            <person name="Branco S."/>
            <person name="Kuo A."/>
            <person name="LaButti K."/>
            <person name="Lipzen A."/>
            <person name="Andreopoulos W."/>
            <person name="Pangilinan J."/>
            <person name="Riley R."/>
            <person name="Hundley H."/>
            <person name="Na H."/>
            <person name="Barry K."/>
            <person name="Grigoriev I.V."/>
            <person name="Stajich J.E."/>
            <person name="Kennedy P.G."/>
        </authorList>
    </citation>
    <scope>NUCLEOTIDE SEQUENCE</scope>
    <source>
        <strain evidence="1">MN1</strain>
    </source>
</reference>
<keyword evidence="2" id="KW-1185">Reference proteome</keyword>
<evidence type="ECO:0000313" key="1">
    <source>
        <dbReference type="EMBL" id="KAG1823551.1"/>
    </source>
</evidence>
<name>A0A9P7EJQ7_9AGAM</name>
<dbReference type="OrthoDB" id="2701192at2759"/>
<proteinExistence type="predicted"/>
<dbReference type="RefSeq" id="XP_041197611.1">
    <property type="nucleotide sequence ID" value="XM_041343824.1"/>
</dbReference>
<organism evidence="1 2">
    <name type="scientific">Suillus subaureus</name>
    <dbReference type="NCBI Taxonomy" id="48587"/>
    <lineage>
        <taxon>Eukaryota</taxon>
        <taxon>Fungi</taxon>
        <taxon>Dikarya</taxon>
        <taxon>Basidiomycota</taxon>
        <taxon>Agaricomycotina</taxon>
        <taxon>Agaricomycetes</taxon>
        <taxon>Agaricomycetidae</taxon>
        <taxon>Boletales</taxon>
        <taxon>Suillineae</taxon>
        <taxon>Suillaceae</taxon>
        <taxon>Suillus</taxon>
    </lineage>
</organism>
<dbReference type="GeneID" id="64637840"/>
<dbReference type="EMBL" id="JABBWG010000004">
    <property type="protein sequence ID" value="KAG1823551.1"/>
    <property type="molecule type" value="Genomic_DNA"/>
</dbReference>
<accession>A0A9P7EJQ7</accession>
<dbReference type="Proteomes" id="UP000807769">
    <property type="component" value="Unassembled WGS sequence"/>
</dbReference>
<protein>
    <submittedName>
        <fullName evidence="1">Uncharacterized protein</fullName>
    </submittedName>
</protein>